<proteinExistence type="predicted"/>
<sequence>MTESKRQRQKAQTKEHLIETAYAVFSSRGIMAARMADIAAAAGVSHGTVFLHFNTQEALIEEVVAHYGALIALETHALAERCGSMEELLRAHLGAISAYEPFYTRLVLENRMLPTAARDSWIDIQSAVSLHFNRVAERESSRIEKRGIPDAMLFNMWMGLVHYYLANGGLFAPEGNVIRRHGTTLVGSFLKLLNG</sequence>
<dbReference type="PANTHER" id="PTHR30055:SF223">
    <property type="entry name" value="HTH-TYPE TRANSCRIPTIONAL REGULATOR UIDR"/>
    <property type="match status" value="1"/>
</dbReference>
<feature type="domain" description="HTH tetR-type" evidence="3">
    <location>
        <begin position="11"/>
        <end position="71"/>
    </location>
</feature>
<accession>A0A1M5TY78</accession>
<dbReference type="InterPro" id="IPR009057">
    <property type="entry name" value="Homeodomain-like_sf"/>
</dbReference>
<dbReference type="EMBL" id="FQXV01000001">
    <property type="protein sequence ID" value="SHH55611.1"/>
    <property type="molecule type" value="Genomic_DNA"/>
</dbReference>
<dbReference type="Gene3D" id="1.10.357.10">
    <property type="entry name" value="Tetracycline Repressor, domain 2"/>
    <property type="match status" value="1"/>
</dbReference>
<dbReference type="InterPro" id="IPR050109">
    <property type="entry name" value="HTH-type_TetR-like_transc_reg"/>
</dbReference>
<dbReference type="RefSeq" id="WP_073075842.1">
    <property type="nucleotide sequence ID" value="NZ_FQXV01000001.1"/>
</dbReference>
<dbReference type="Pfam" id="PF00440">
    <property type="entry name" value="TetR_N"/>
    <property type="match status" value="1"/>
</dbReference>
<dbReference type="GO" id="GO:0000976">
    <property type="term" value="F:transcription cis-regulatory region binding"/>
    <property type="evidence" value="ECO:0007669"/>
    <property type="project" value="TreeGrafter"/>
</dbReference>
<evidence type="ECO:0000313" key="5">
    <source>
        <dbReference type="Proteomes" id="UP000183995"/>
    </source>
</evidence>
<dbReference type="PROSITE" id="PS50977">
    <property type="entry name" value="HTH_TETR_2"/>
    <property type="match status" value="1"/>
</dbReference>
<dbReference type="PRINTS" id="PR00455">
    <property type="entry name" value="HTHTETR"/>
</dbReference>
<evidence type="ECO:0000256" key="2">
    <source>
        <dbReference type="PROSITE-ProRule" id="PRU00335"/>
    </source>
</evidence>
<keyword evidence="1 2" id="KW-0238">DNA-binding</keyword>
<dbReference type="GO" id="GO:0003700">
    <property type="term" value="F:DNA-binding transcription factor activity"/>
    <property type="evidence" value="ECO:0007669"/>
    <property type="project" value="TreeGrafter"/>
</dbReference>
<evidence type="ECO:0000313" key="4">
    <source>
        <dbReference type="EMBL" id="SHH55611.1"/>
    </source>
</evidence>
<keyword evidence="5" id="KW-1185">Reference proteome</keyword>
<dbReference type="OrthoDB" id="9785164at2"/>
<name>A0A1M5TY78_9FIRM</name>
<organism evidence="4 5">
    <name type="scientific">Sporobacter termitidis DSM 10068</name>
    <dbReference type="NCBI Taxonomy" id="1123282"/>
    <lineage>
        <taxon>Bacteria</taxon>
        <taxon>Bacillati</taxon>
        <taxon>Bacillota</taxon>
        <taxon>Clostridia</taxon>
        <taxon>Eubacteriales</taxon>
        <taxon>Oscillospiraceae</taxon>
        <taxon>Sporobacter</taxon>
    </lineage>
</organism>
<feature type="DNA-binding region" description="H-T-H motif" evidence="2">
    <location>
        <begin position="34"/>
        <end position="53"/>
    </location>
</feature>
<evidence type="ECO:0000259" key="3">
    <source>
        <dbReference type="PROSITE" id="PS50977"/>
    </source>
</evidence>
<dbReference type="InterPro" id="IPR001647">
    <property type="entry name" value="HTH_TetR"/>
</dbReference>
<dbReference type="AlphaFoldDB" id="A0A1M5TY78"/>
<reference evidence="4 5" key="1">
    <citation type="submission" date="2016-11" db="EMBL/GenBank/DDBJ databases">
        <authorList>
            <person name="Jaros S."/>
            <person name="Januszkiewicz K."/>
            <person name="Wedrychowicz H."/>
        </authorList>
    </citation>
    <scope>NUCLEOTIDE SEQUENCE [LARGE SCALE GENOMIC DNA]</scope>
    <source>
        <strain evidence="4 5">DSM 10068</strain>
    </source>
</reference>
<protein>
    <submittedName>
        <fullName evidence="4">Transcriptional regulator, TetR family</fullName>
    </submittedName>
</protein>
<dbReference type="Proteomes" id="UP000183995">
    <property type="component" value="Unassembled WGS sequence"/>
</dbReference>
<dbReference type="STRING" id="1123282.SAMN02745823_00278"/>
<dbReference type="PANTHER" id="PTHR30055">
    <property type="entry name" value="HTH-TYPE TRANSCRIPTIONAL REGULATOR RUTR"/>
    <property type="match status" value="1"/>
</dbReference>
<gene>
    <name evidence="4" type="ORF">SAMN02745823_00278</name>
</gene>
<evidence type="ECO:0000256" key="1">
    <source>
        <dbReference type="ARBA" id="ARBA00023125"/>
    </source>
</evidence>
<dbReference type="SUPFAM" id="SSF46689">
    <property type="entry name" value="Homeodomain-like"/>
    <property type="match status" value="1"/>
</dbReference>